<evidence type="ECO:0000313" key="5">
    <source>
        <dbReference type="Proteomes" id="UP000708208"/>
    </source>
</evidence>
<keyword evidence="1" id="KW-0472">Membrane</keyword>
<reference evidence="4" key="1">
    <citation type="submission" date="2021-06" db="EMBL/GenBank/DDBJ databases">
        <authorList>
            <person name="Hodson N. C."/>
            <person name="Mongue J. A."/>
            <person name="Jaron S. K."/>
        </authorList>
    </citation>
    <scope>NUCLEOTIDE SEQUENCE</scope>
</reference>
<dbReference type="AlphaFoldDB" id="A0A8J2PMI3"/>
<name>A0A8J2PMI3_9HEXA</name>
<sequence>MLSSSVLKVSVLTTLIWCLLSAAEAALLGGNCKQNSDCNAKLSECNVHHEICTCKPYSVEANSTTCLPGSLLGFSCETDAQCRIKVPTSGCVNGVCACGDGYVAYRRHTCLAPSKLGDVCFENEQCTLADKASYCKFVVPKVFGRCQCQVGKEFSDIMHKCVGTNTRELSSFFTLTLITNATAGILFYFIFSDDDLVKRPYSVEKDKSDCKSHSI</sequence>
<dbReference type="OrthoDB" id="9991628at2759"/>
<accession>A0A8J2PMI3</accession>
<keyword evidence="1" id="KW-1133">Transmembrane helix</keyword>
<organism evidence="4 5">
    <name type="scientific">Allacma fusca</name>
    <dbReference type="NCBI Taxonomy" id="39272"/>
    <lineage>
        <taxon>Eukaryota</taxon>
        <taxon>Metazoa</taxon>
        <taxon>Ecdysozoa</taxon>
        <taxon>Arthropoda</taxon>
        <taxon>Hexapoda</taxon>
        <taxon>Collembola</taxon>
        <taxon>Symphypleona</taxon>
        <taxon>Sminthuridae</taxon>
        <taxon>Allacma</taxon>
    </lineage>
</organism>
<comment type="caution">
    <text evidence="4">The sequence shown here is derived from an EMBL/GenBank/DDBJ whole genome shotgun (WGS) entry which is preliminary data.</text>
</comment>
<feature type="signal peptide" evidence="2">
    <location>
        <begin position="1"/>
        <end position="25"/>
    </location>
</feature>
<evidence type="ECO:0000313" key="4">
    <source>
        <dbReference type="EMBL" id="CAG7820135.1"/>
    </source>
</evidence>
<dbReference type="InterPro" id="IPR006149">
    <property type="entry name" value="EB_dom"/>
</dbReference>
<evidence type="ECO:0000256" key="1">
    <source>
        <dbReference type="SAM" id="Phobius"/>
    </source>
</evidence>
<protein>
    <recommendedName>
        <fullName evidence="3">EB domain-containing protein</fullName>
    </recommendedName>
</protein>
<evidence type="ECO:0000259" key="3">
    <source>
        <dbReference type="Pfam" id="PF01683"/>
    </source>
</evidence>
<gene>
    <name evidence="4" type="ORF">AFUS01_LOCUS30541</name>
</gene>
<evidence type="ECO:0000256" key="2">
    <source>
        <dbReference type="SAM" id="SignalP"/>
    </source>
</evidence>
<keyword evidence="1" id="KW-0812">Transmembrane</keyword>
<feature type="domain" description="EB" evidence="3">
    <location>
        <begin position="64"/>
        <end position="110"/>
    </location>
</feature>
<dbReference type="PANTHER" id="PTHR39069:SF1">
    <property type="entry name" value="ECDYSONE-INDUCIBLE GENE E1, ISOFORM A"/>
    <property type="match status" value="1"/>
</dbReference>
<keyword evidence="2" id="KW-0732">Signal</keyword>
<proteinExistence type="predicted"/>
<dbReference type="PANTHER" id="PTHR39069">
    <property type="entry name" value="ECDYSONE-INDUCIBLE GENE E1, ISOFORM A"/>
    <property type="match status" value="1"/>
</dbReference>
<dbReference type="Pfam" id="PF01683">
    <property type="entry name" value="EB"/>
    <property type="match status" value="1"/>
</dbReference>
<keyword evidence="5" id="KW-1185">Reference proteome</keyword>
<dbReference type="EMBL" id="CAJVCH010470359">
    <property type="protein sequence ID" value="CAG7820135.1"/>
    <property type="molecule type" value="Genomic_DNA"/>
</dbReference>
<dbReference type="Proteomes" id="UP000708208">
    <property type="component" value="Unassembled WGS sequence"/>
</dbReference>
<feature type="transmembrane region" description="Helical" evidence="1">
    <location>
        <begin position="169"/>
        <end position="191"/>
    </location>
</feature>
<feature type="chain" id="PRO_5035181246" description="EB domain-containing protein" evidence="2">
    <location>
        <begin position="26"/>
        <end position="215"/>
    </location>
</feature>